<keyword evidence="5 7" id="KW-1133">Transmembrane helix</keyword>
<dbReference type="Pfam" id="PF19053">
    <property type="entry name" value="EccD"/>
    <property type="match status" value="1"/>
</dbReference>
<evidence type="ECO:0000256" key="4">
    <source>
        <dbReference type="ARBA" id="ARBA00022692"/>
    </source>
</evidence>
<dbReference type="GO" id="GO:0005886">
    <property type="term" value="C:plasma membrane"/>
    <property type="evidence" value="ECO:0007669"/>
    <property type="project" value="UniProtKB-SubCell"/>
</dbReference>
<accession>A0A051UHH5</accession>
<feature type="transmembrane region" description="Helical" evidence="7">
    <location>
        <begin position="388"/>
        <end position="408"/>
    </location>
</feature>
<dbReference type="EMBL" id="JLXW01000002">
    <property type="protein sequence ID" value="KBZ68689.1"/>
    <property type="molecule type" value="Genomic_DNA"/>
</dbReference>
<dbReference type="InterPro" id="IPR024962">
    <property type="entry name" value="YukD-like"/>
</dbReference>
<dbReference type="Proteomes" id="UP000025947">
    <property type="component" value="Unassembled WGS sequence"/>
</dbReference>
<protein>
    <submittedName>
        <fullName evidence="9">Type VII secretion integral membrane protein EccD</fullName>
    </submittedName>
</protein>
<gene>
    <name evidence="9" type="ORF">K875_01246</name>
</gene>
<feature type="domain" description="EccD-like transmembrane" evidence="8">
    <location>
        <begin position="141"/>
        <end position="473"/>
    </location>
</feature>
<keyword evidence="10" id="KW-1185">Reference proteome</keyword>
<evidence type="ECO:0000256" key="6">
    <source>
        <dbReference type="ARBA" id="ARBA00023136"/>
    </source>
</evidence>
<name>A0A051UHH5_9MYCO</name>
<dbReference type="AlphaFoldDB" id="A0A051UHH5"/>
<reference evidence="9 10" key="1">
    <citation type="submission" date="2014-04" db="EMBL/GenBank/DDBJ databases">
        <title>The Genome Sequence of Mycobacterium tuberculosis TKK-01-0051.</title>
        <authorList>
            <consortium name="The Broad Institute Genomics Platform"/>
            <consortium name="The Broad Institute Genome Sequencing Center for Infectious Disease"/>
            <person name="Earl A.M."/>
            <person name="Cohen K."/>
            <person name="Pym A."/>
            <person name="Bishai W."/>
            <person name="Maharaj K."/>
            <person name="Desjardins C."/>
            <person name="Abeel T."/>
            <person name="Young S."/>
            <person name="Zeng Q."/>
            <person name="Gargeya S."/>
            <person name="Abouelleil A."/>
            <person name="Alvarado L."/>
            <person name="Chapman S.B."/>
            <person name="Gainer-Dewar J."/>
            <person name="Goldberg J."/>
            <person name="Griggs A."/>
            <person name="Gujja S."/>
            <person name="Hansen M."/>
            <person name="Howarth C."/>
            <person name="Imamovic A."/>
            <person name="Larimer J."/>
            <person name="Murphy C."/>
            <person name="Naylor J."/>
            <person name="Pearson M."/>
            <person name="Poon T.W."/>
            <person name="Priest M."/>
            <person name="Roberts A."/>
            <person name="Saif S."/>
            <person name="Shea T."/>
            <person name="Sykes S."/>
            <person name="Wortman J."/>
            <person name="Nusbaum C."/>
            <person name="Birren B."/>
        </authorList>
    </citation>
    <scope>NUCLEOTIDE SEQUENCE [LARGE SCALE GENOMIC DNA]</scope>
    <source>
        <strain evidence="9 10">TKK-01-0051</strain>
    </source>
</reference>
<dbReference type="PATRIC" id="fig|1324261.3.peg.1257"/>
<feature type="transmembrane region" description="Helical" evidence="7">
    <location>
        <begin position="204"/>
        <end position="225"/>
    </location>
</feature>
<feature type="transmembrane region" description="Helical" evidence="7">
    <location>
        <begin position="139"/>
        <end position="160"/>
    </location>
</feature>
<proteinExistence type="inferred from homology"/>
<evidence type="ECO:0000256" key="2">
    <source>
        <dbReference type="ARBA" id="ARBA00006162"/>
    </source>
</evidence>
<evidence type="ECO:0000256" key="5">
    <source>
        <dbReference type="ARBA" id="ARBA00022989"/>
    </source>
</evidence>
<dbReference type="HOGENOM" id="CLU_028325_2_0_11"/>
<feature type="transmembrane region" description="Helical" evidence="7">
    <location>
        <begin position="282"/>
        <end position="303"/>
    </location>
</feature>
<feature type="transmembrane region" description="Helical" evidence="7">
    <location>
        <begin position="414"/>
        <end position="431"/>
    </location>
</feature>
<evidence type="ECO:0000313" key="9">
    <source>
        <dbReference type="EMBL" id="KBZ68689.1"/>
    </source>
</evidence>
<organism evidence="9 10">
    <name type="scientific">Mycobacterium [tuberculosis] TKK-01-0051</name>
    <dbReference type="NCBI Taxonomy" id="1324261"/>
    <lineage>
        <taxon>Bacteria</taxon>
        <taxon>Bacillati</taxon>
        <taxon>Actinomycetota</taxon>
        <taxon>Actinomycetes</taxon>
        <taxon>Mycobacteriales</taxon>
        <taxon>Mycobacteriaceae</taxon>
        <taxon>Mycobacterium</taxon>
        <taxon>Mycobacterium avium complex (MAC)</taxon>
    </lineage>
</organism>
<comment type="caution">
    <text evidence="9">The sequence shown here is derived from an EMBL/GenBank/DDBJ whole genome shotgun (WGS) entry which is preliminary data.</text>
</comment>
<keyword evidence="4 7" id="KW-0812">Transmembrane</keyword>
<dbReference type="InterPro" id="IPR006707">
    <property type="entry name" value="T7SS_EccD"/>
</dbReference>
<feature type="transmembrane region" description="Helical" evidence="7">
    <location>
        <begin position="231"/>
        <end position="249"/>
    </location>
</feature>
<feature type="transmembrane region" description="Helical" evidence="7">
    <location>
        <begin position="256"/>
        <end position="276"/>
    </location>
</feature>
<feature type="transmembrane region" description="Helical" evidence="7">
    <location>
        <begin position="172"/>
        <end position="192"/>
    </location>
</feature>
<feature type="transmembrane region" description="Helical" evidence="7">
    <location>
        <begin position="334"/>
        <end position="352"/>
    </location>
</feature>
<evidence type="ECO:0000259" key="8">
    <source>
        <dbReference type="Pfam" id="PF19053"/>
    </source>
</evidence>
<evidence type="ECO:0000256" key="1">
    <source>
        <dbReference type="ARBA" id="ARBA00004651"/>
    </source>
</evidence>
<keyword evidence="6 7" id="KW-0472">Membrane</keyword>
<evidence type="ECO:0000256" key="7">
    <source>
        <dbReference type="SAM" id="Phobius"/>
    </source>
</evidence>
<keyword evidence="3" id="KW-1003">Cell membrane</keyword>
<comment type="similarity">
    <text evidence="2">Belongs to the EccD/Snm4 family.</text>
</comment>
<dbReference type="Pfam" id="PF08817">
    <property type="entry name" value="YukD"/>
    <property type="match status" value="1"/>
</dbReference>
<sequence length="477" mass="47731">MPGRADLAIFLVIRPEGSLLPAIDTGMRRVAVHWGTAAVDITLPAEVPVAALIPSVVDLLGVDHSDHEAARYRLSVPGASRLDPSMTLAQQDIGDGALLLLSRSGAPLPAPRHFDVAEVVSAALDATATPNGGGARARAVRLIGVVAAMLFTGAGGLAIVRNTLHANGERDVTATVIALAAAGALALVLAAIAHRRCRDQTAGLALSVIATASMAMAGFVAVPGAFGASDVLLAAAAAGVTAVVAMRVSGCGTVPLTAISVCAVVIAVAGLVGVLGAAPLRVVASAAALICVCLLPVAARASIALAGLSPRLETAETEPRYARTRSRAVHADRWLTGLLAGLSISAAAGAAATVLAGAPRLSCTAFGTLTGALLLLRARCGDVRRMLVFAIGGISVSATTFGVAATRATVPGPWIAAATTLAVAAAMYFGWAGPARPASPVLRAGAGLLEWLALAAMVPLTCWICGLYAAARGWTLT</sequence>
<comment type="subcellular location">
    <subcellularLocation>
        <location evidence="1">Cell membrane</location>
        <topology evidence="1">Multi-pass membrane protein</topology>
    </subcellularLocation>
</comment>
<evidence type="ECO:0000256" key="3">
    <source>
        <dbReference type="ARBA" id="ARBA00022475"/>
    </source>
</evidence>
<dbReference type="NCBIfam" id="TIGR03920">
    <property type="entry name" value="T7SS_EccD"/>
    <property type="match status" value="1"/>
</dbReference>
<dbReference type="InterPro" id="IPR044049">
    <property type="entry name" value="EccD_transm"/>
</dbReference>
<feature type="transmembrane region" description="Helical" evidence="7">
    <location>
        <begin position="451"/>
        <end position="471"/>
    </location>
</feature>
<evidence type="ECO:0000313" key="10">
    <source>
        <dbReference type="Proteomes" id="UP000025947"/>
    </source>
</evidence>
<dbReference type="Gene3D" id="3.10.20.90">
    <property type="entry name" value="Phosphatidylinositol 3-kinase Catalytic Subunit, Chain A, domain 1"/>
    <property type="match status" value="1"/>
</dbReference>